<name>A0A4Z1C523_9GAMM</name>
<dbReference type="CDD" id="cd10918">
    <property type="entry name" value="CE4_NodB_like_5s_6s"/>
    <property type="match status" value="1"/>
</dbReference>
<organism evidence="4 5">
    <name type="scientific">Marinobacter confluentis</name>
    <dbReference type="NCBI Taxonomy" id="1697557"/>
    <lineage>
        <taxon>Bacteria</taxon>
        <taxon>Pseudomonadati</taxon>
        <taxon>Pseudomonadota</taxon>
        <taxon>Gammaproteobacteria</taxon>
        <taxon>Pseudomonadales</taxon>
        <taxon>Marinobacteraceae</taxon>
        <taxon>Marinobacter</taxon>
    </lineage>
</organism>
<dbReference type="PROSITE" id="PS51677">
    <property type="entry name" value="NODB"/>
    <property type="match status" value="1"/>
</dbReference>
<dbReference type="GO" id="GO:0016810">
    <property type="term" value="F:hydrolase activity, acting on carbon-nitrogen (but not peptide) bonds"/>
    <property type="evidence" value="ECO:0007669"/>
    <property type="project" value="InterPro"/>
</dbReference>
<evidence type="ECO:0000256" key="1">
    <source>
        <dbReference type="ARBA" id="ARBA00004613"/>
    </source>
</evidence>
<comment type="subcellular location">
    <subcellularLocation>
        <location evidence="1">Secreted</location>
    </subcellularLocation>
</comment>
<comment type="caution">
    <text evidence="4">The sequence shown here is derived from an EMBL/GenBank/DDBJ whole genome shotgun (WGS) entry which is preliminary data.</text>
</comment>
<dbReference type="GO" id="GO:0005576">
    <property type="term" value="C:extracellular region"/>
    <property type="evidence" value="ECO:0007669"/>
    <property type="project" value="UniProtKB-SubCell"/>
</dbReference>
<reference evidence="4 5" key="1">
    <citation type="submission" date="2019-04" db="EMBL/GenBank/DDBJ databases">
        <authorList>
            <person name="Park S."/>
            <person name="Yoon J.-H."/>
        </authorList>
    </citation>
    <scope>NUCLEOTIDE SEQUENCE [LARGE SCALE GENOMIC DNA]</scope>
    <source>
        <strain evidence="4 5">HJM-18</strain>
    </source>
</reference>
<protein>
    <submittedName>
        <fullName evidence="4">Polysaccharide deacetylase</fullName>
    </submittedName>
</protein>
<dbReference type="Pfam" id="PF01522">
    <property type="entry name" value="Polysacc_deac_1"/>
    <property type="match status" value="2"/>
</dbReference>
<dbReference type="InterPro" id="IPR002509">
    <property type="entry name" value="NODB_dom"/>
</dbReference>
<dbReference type="InterPro" id="IPR011330">
    <property type="entry name" value="Glyco_hydro/deAcase_b/a-brl"/>
</dbReference>
<feature type="domain" description="NodB homology" evidence="3">
    <location>
        <begin position="84"/>
        <end position="343"/>
    </location>
</feature>
<dbReference type="RefSeq" id="WP_135801905.1">
    <property type="nucleotide sequence ID" value="NZ_SRPF01000001.1"/>
</dbReference>
<keyword evidence="5" id="KW-1185">Reference proteome</keyword>
<evidence type="ECO:0000313" key="4">
    <source>
        <dbReference type="EMBL" id="TGN41521.1"/>
    </source>
</evidence>
<accession>A0A4Z1C523</accession>
<evidence type="ECO:0000256" key="2">
    <source>
        <dbReference type="ARBA" id="ARBA00022729"/>
    </source>
</evidence>
<dbReference type="AlphaFoldDB" id="A0A4Z1C523"/>
<proteinExistence type="predicted"/>
<keyword evidence="2" id="KW-0732">Signal</keyword>
<sequence length="343" mass="38945">MNFSPFVKFLGQWGGYKFAQRLTAYHPRMLMYHRFTTPESDSRVLGVSAERFEEQVAYIARHHNPITVTEMIRGCFEGEKLPRHAIAITVDDGYEDFYRIAWPILRRYKVPATFYVTTGFVDGRLWLWPDQLSWILDNARASGISLRPFVNDGESVVPPSTNEEKQSLFSRLVGYLLHIPDEKKHAFLRAIAAQWEIHVPESAPDWASPVTWAQLAEMQTEGLEVGGHTVTHPSLSQVGLGQARNEIFGARDALVANLGDRPRSFCYPNGTQEDFVAEQVPIIRQANFTGAVVAFADAQGQSQRYAMRRHSSSDNMFQFLKAVSGVEHLGHKLRNTRRSTVYE</sequence>
<evidence type="ECO:0000313" key="5">
    <source>
        <dbReference type="Proteomes" id="UP000298325"/>
    </source>
</evidence>
<dbReference type="GO" id="GO:0005975">
    <property type="term" value="P:carbohydrate metabolic process"/>
    <property type="evidence" value="ECO:0007669"/>
    <property type="project" value="InterPro"/>
</dbReference>
<dbReference type="PANTHER" id="PTHR34216:SF3">
    <property type="entry name" value="POLY-BETA-1,6-N-ACETYL-D-GLUCOSAMINE N-DEACETYLASE"/>
    <property type="match status" value="1"/>
</dbReference>
<dbReference type="EMBL" id="SRPF01000001">
    <property type="protein sequence ID" value="TGN41521.1"/>
    <property type="molecule type" value="Genomic_DNA"/>
</dbReference>
<dbReference type="PANTHER" id="PTHR34216">
    <property type="match status" value="1"/>
</dbReference>
<dbReference type="Gene3D" id="3.20.20.370">
    <property type="entry name" value="Glycoside hydrolase/deacetylase"/>
    <property type="match status" value="1"/>
</dbReference>
<dbReference type="Proteomes" id="UP000298325">
    <property type="component" value="Unassembled WGS sequence"/>
</dbReference>
<evidence type="ECO:0000259" key="3">
    <source>
        <dbReference type="PROSITE" id="PS51677"/>
    </source>
</evidence>
<dbReference type="SUPFAM" id="SSF88713">
    <property type="entry name" value="Glycoside hydrolase/deacetylase"/>
    <property type="match status" value="1"/>
</dbReference>
<dbReference type="OrthoDB" id="9814639at2"/>
<dbReference type="InterPro" id="IPR051398">
    <property type="entry name" value="Polysacch_Deacetylase"/>
</dbReference>
<gene>
    <name evidence="4" type="ORF">E5Q11_03020</name>
</gene>